<evidence type="ECO:0000256" key="1">
    <source>
        <dbReference type="ARBA" id="ARBA00022617"/>
    </source>
</evidence>
<comment type="caution">
    <text evidence="7">The sequence shown here is derived from an EMBL/GenBank/DDBJ whole genome shotgun (WGS) entry which is preliminary data.</text>
</comment>
<evidence type="ECO:0000259" key="6">
    <source>
        <dbReference type="PROSITE" id="PS51007"/>
    </source>
</evidence>
<dbReference type="EMBL" id="BAABIA010000007">
    <property type="protein sequence ID" value="GAA5144087.1"/>
    <property type="molecule type" value="Genomic_DNA"/>
</dbReference>
<sequence length="155" mass="17016">MLDQKSHCDLNYKYHPMKNKLTLAAFAAAFAVSTASAQDGGVDFEKQILPILKQKCFKCHEKEKEDNGKIKKPKGGLRLDNAEAIMKGGKEYPAENVVAGKPDASWMLKTMALPESDEFAMPPEGKGDRVTAEEQALVKKWIESGAAFGAWKGVE</sequence>
<feature type="signal peptide" evidence="5">
    <location>
        <begin position="1"/>
        <end position="37"/>
    </location>
</feature>
<keyword evidence="2 4" id="KW-0479">Metal-binding</keyword>
<dbReference type="PROSITE" id="PS51007">
    <property type="entry name" value="CYTC"/>
    <property type="match status" value="1"/>
</dbReference>
<gene>
    <name evidence="7" type="ORF">GCM10023213_33410</name>
</gene>
<keyword evidence="1 4" id="KW-0349">Heme</keyword>
<dbReference type="Proteomes" id="UP001499852">
    <property type="component" value="Unassembled WGS sequence"/>
</dbReference>
<dbReference type="InterPro" id="IPR011429">
    <property type="entry name" value="Cyt_c_Planctomycete-type"/>
</dbReference>
<feature type="chain" id="PRO_5045086505" description="Cytochrome c domain-containing protein" evidence="5">
    <location>
        <begin position="38"/>
        <end position="155"/>
    </location>
</feature>
<evidence type="ECO:0000256" key="5">
    <source>
        <dbReference type="SAM" id="SignalP"/>
    </source>
</evidence>
<dbReference type="PANTHER" id="PTHR35889:SF3">
    <property type="entry name" value="F-BOX DOMAIN-CONTAINING PROTEIN"/>
    <property type="match status" value="1"/>
</dbReference>
<dbReference type="InterPro" id="IPR009056">
    <property type="entry name" value="Cyt_c-like_dom"/>
</dbReference>
<keyword evidence="8" id="KW-1185">Reference proteome</keyword>
<reference evidence="8" key="1">
    <citation type="journal article" date="2019" name="Int. J. Syst. Evol. Microbiol.">
        <title>The Global Catalogue of Microorganisms (GCM) 10K type strain sequencing project: providing services to taxonomists for standard genome sequencing and annotation.</title>
        <authorList>
            <consortium name="The Broad Institute Genomics Platform"/>
            <consortium name="The Broad Institute Genome Sequencing Center for Infectious Disease"/>
            <person name="Wu L."/>
            <person name="Ma J."/>
        </authorList>
    </citation>
    <scope>NUCLEOTIDE SEQUENCE [LARGE SCALE GENOMIC DNA]</scope>
    <source>
        <strain evidence="8">JCM 18053</strain>
    </source>
</reference>
<evidence type="ECO:0000313" key="7">
    <source>
        <dbReference type="EMBL" id="GAA5144087.1"/>
    </source>
</evidence>
<feature type="domain" description="Cytochrome c" evidence="6">
    <location>
        <begin position="35"/>
        <end position="146"/>
    </location>
</feature>
<keyword evidence="3 4" id="KW-0408">Iron</keyword>
<evidence type="ECO:0000256" key="2">
    <source>
        <dbReference type="ARBA" id="ARBA00022723"/>
    </source>
</evidence>
<accession>A0ABP9PBQ2</accession>
<evidence type="ECO:0000313" key="8">
    <source>
        <dbReference type="Proteomes" id="UP001499852"/>
    </source>
</evidence>
<dbReference type="Pfam" id="PF07635">
    <property type="entry name" value="PSCyt1"/>
    <property type="match status" value="1"/>
</dbReference>
<dbReference type="InterPro" id="IPR036909">
    <property type="entry name" value="Cyt_c-like_dom_sf"/>
</dbReference>
<keyword evidence="5" id="KW-0732">Signal</keyword>
<organism evidence="7 8">
    <name type="scientific">Prosthecobacter algae</name>
    <dbReference type="NCBI Taxonomy" id="1144682"/>
    <lineage>
        <taxon>Bacteria</taxon>
        <taxon>Pseudomonadati</taxon>
        <taxon>Verrucomicrobiota</taxon>
        <taxon>Verrucomicrobiia</taxon>
        <taxon>Verrucomicrobiales</taxon>
        <taxon>Verrucomicrobiaceae</taxon>
        <taxon>Prosthecobacter</taxon>
    </lineage>
</organism>
<protein>
    <recommendedName>
        <fullName evidence="6">Cytochrome c domain-containing protein</fullName>
    </recommendedName>
</protein>
<dbReference type="SUPFAM" id="SSF46626">
    <property type="entry name" value="Cytochrome c"/>
    <property type="match status" value="1"/>
</dbReference>
<proteinExistence type="predicted"/>
<dbReference type="PANTHER" id="PTHR35889">
    <property type="entry name" value="CYCLOINULO-OLIGOSACCHARIDE FRUCTANOTRANSFERASE-RELATED"/>
    <property type="match status" value="1"/>
</dbReference>
<evidence type="ECO:0000256" key="3">
    <source>
        <dbReference type="ARBA" id="ARBA00023004"/>
    </source>
</evidence>
<evidence type="ECO:0000256" key="4">
    <source>
        <dbReference type="PROSITE-ProRule" id="PRU00433"/>
    </source>
</evidence>
<name>A0ABP9PBQ2_9BACT</name>